<dbReference type="Gene3D" id="3.20.20.80">
    <property type="entry name" value="Glycosidases"/>
    <property type="match status" value="1"/>
</dbReference>
<evidence type="ECO:0000256" key="4">
    <source>
        <dbReference type="ARBA" id="ARBA00023277"/>
    </source>
</evidence>
<reference evidence="11 12" key="1">
    <citation type="submission" date="2017-05" db="EMBL/GenBank/DDBJ databases">
        <authorList>
            <person name="Varghese N."/>
            <person name="Submissions S."/>
        </authorList>
    </citation>
    <scope>NUCLEOTIDE SEQUENCE [LARGE SCALE GENOMIC DNA]</scope>
    <source>
        <strain evidence="11 12">DSM 29982</strain>
    </source>
</reference>
<dbReference type="RefSeq" id="WP_111376137.1">
    <property type="nucleotide sequence ID" value="NZ_CP043612.1"/>
</dbReference>
<evidence type="ECO:0000313" key="11">
    <source>
        <dbReference type="EMBL" id="SMO93924.1"/>
    </source>
</evidence>
<dbReference type="SUPFAM" id="SSF51445">
    <property type="entry name" value="(Trans)glycosidases"/>
    <property type="match status" value="1"/>
</dbReference>
<accession>A0A521FD21</accession>
<dbReference type="GO" id="GO:0008422">
    <property type="term" value="F:beta-glucosidase activity"/>
    <property type="evidence" value="ECO:0007669"/>
    <property type="project" value="TreeGrafter"/>
</dbReference>
<dbReference type="AlphaFoldDB" id="A0A521FD21"/>
<dbReference type="CDD" id="cd14948">
    <property type="entry name" value="BACON"/>
    <property type="match status" value="1"/>
</dbReference>
<keyword evidence="2 7" id="KW-0378">Hydrolase</keyword>
<dbReference type="EMBL" id="FXTQ01000009">
    <property type="protein sequence ID" value="SMO93924.1"/>
    <property type="molecule type" value="Genomic_DNA"/>
</dbReference>
<sequence length="484" mass="53848">MKHKFLYQMLLLFMISASSFSCSKNADEEPFLTVSSESVSFMPEGGTSEPISIEANSRWTITNSASSWLQLSKLSGVQGTEKTSFTASANNSGVSRSAVLTVTADNGQARRITVTQTGNLYPSYNLSPKPADAIGMGTAVELAAKFKLGWNIGNTFEAPGGETGWGSPVITEEYVKAVKQLGFSAIRIPCAWNFHLDNEATAHLDQNWIKRVKEVVGYCVNNDIYVMLNIHWDGGWLEKNITKAKQEAVNAKQKALWEQIATAMRDFDEHLMFASANEPDAKNDEEMAVLASYHQTFVQAVRSTGGRNSHRVLIVQGPQTNPGLTFDLMDTLPTDQVPNRLMVEVHNYTPSQFCIGNKDESWGKLIYYWGKGHHSAIEPERNATYGEEDEIIADYNKMKTKFVDKGIPVIMGEYGAYRRSDPAYLPKDLAMHNASVDYWINFTTKEALTRGIKPFWWDTGAAIDRSNFTVKDQRTIDAIKAGAN</sequence>
<evidence type="ECO:0000256" key="5">
    <source>
        <dbReference type="ARBA" id="ARBA00023295"/>
    </source>
</evidence>
<evidence type="ECO:0000256" key="2">
    <source>
        <dbReference type="ARBA" id="ARBA00022801"/>
    </source>
</evidence>
<evidence type="ECO:0000256" key="7">
    <source>
        <dbReference type="RuleBase" id="RU361153"/>
    </source>
</evidence>
<dbReference type="GO" id="GO:0009986">
    <property type="term" value="C:cell surface"/>
    <property type="evidence" value="ECO:0007669"/>
    <property type="project" value="TreeGrafter"/>
</dbReference>
<dbReference type="InterPro" id="IPR024361">
    <property type="entry name" value="BACON"/>
</dbReference>
<evidence type="ECO:0000256" key="8">
    <source>
        <dbReference type="SAM" id="SignalP"/>
    </source>
</evidence>
<evidence type="ECO:0000256" key="6">
    <source>
        <dbReference type="ARBA" id="ARBA00023326"/>
    </source>
</evidence>
<proteinExistence type="inferred from homology"/>
<name>A0A521FD21_9FLAO</name>
<evidence type="ECO:0000256" key="1">
    <source>
        <dbReference type="ARBA" id="ARBA00005641"/>
    </source>
</evidence>
<protein>
    <submittedName>
        <fullName evidence="11">Aryl-phospho-beta-D-glucosidase BglC, GH1 family</fullName>
    </submittedName>
</protein>
<evidence type="ECO:0000256" key="3">
    <source>
        <dbReference type="ARBA" id="ARBA00023001"/>
    </source>
</evidence>
<dbReference type="InterPro" id="IPR050386">
    <property type="entry name" value="Glycosyl_hydrolase_5"/>
</dbReference>
<dbReference type="PANTHER" id="PTHR31297:SF41">
    <property type="entry name" value="ENDOGLUCANASE, PUTATIVE (AFU_ORTHOLOGUE AFUA_5G01830)-RELATED"/>
    <property type="match status" value="1"/>
</dbReference>
<keyword evidence="8" id="KW-0732">Signal</keyword>
<feature type="domain" description="BACON" evidence="10">
    <location>
        <begin position="32"/>
        <end position="119"/>
    </location>
</feature>
<keyword evidence="3" id="KW-0136">Cellulose degradation</keyword>
<organism evidence="11 12">
    <name type="scientific">Flavobacterium nitrogenifigens</name>
    <dbReference type="NCBI Taxonomy" id="1617283"/>
    <lineage>
        <taxon>Bacteria</taxon>
        <taxon>Pseudomonadati</taxon>
        <taxon>Bacteroidota</taxon>
        <taxon>Flavobacteriia</taxon>
        <taxon>Flavobacteriales</taxon>
        <taxon>Flavobacteriaceae</taxon>
        <taxon>Flavobacterium</taxon>
    </lineage>
</organism>
<evidence type="ECO:0000259" key="10">
    <source>
        <dbReference type="Pfam" id="PF19190"/>
    </source>
</evidence>
<comment type="similarity">
    <text evidence="1 7">Belongs to the glycosyl hydrolase 5 (cellulase A) family.</text>
</comment>
<dbReference type="InterPro" id="IPR001547">
    <property type="entry name" value="Glyco_hydro_5"/>
</dbReference>
<feature type="chain" id="PRO_5021708530" evidence="8">
    <location>
        <begin position="22"/>
        <end position="484"/>
    </location>
</feature>
<keyword evidence="4" id="KW-0119">Carbohydrate metabolism</keyword>
<keyword evidence="12" id="KW-1185">Reference proteome</keyword>
<dbReference type="PROSITE" id="PS51257">
    <property type="entry name" value="PROKAR_LIPOPROTEIN"/>
    <property type="match status" value="1"/>
</dbReference>
<evidence type="ECO:0000313" key="12">
    <source>
        <dbReference type="Proteomes" id="UP000319267"/>
    </source>
</evidence>
<dbReference type="OrthoDB" id="9800955at2"/>
<evidence type="ECO:0000259" key="9">
    <source>
        <dbReference type="Pfam" id="PF00150"/>
    </source>
</evidence>
<dbReference type="GO" id="GO:0030245">
    <property type="term" value="P:cellulose catabolic process"/>
    <property type="evidence" value="ECO:0007669"/>
    <property type="project" value="UniProtKB-KW"/>
</dbReference>
<dbReference type="Pfam" id="PF19190">
    <property type="entry name" value="BACON_2"/>
    <property type="match status" value="1"/>
</dbReference>
<keyword evidence="5 7" id="KW-0326">Glycosidase</keyword>
<dbReference type="PANTHER" id="PTHR31297">
    <property type="entry name" value="GLUCAN ENDO-1,6-BETA-GLUCOSIDASE B"/>
    <property type="match status" value="1"/>
</dbReference>
<dbReference type="Pfam" id="PF00150">
    <property type="entry name" value="Cellulase"/>
    <property type="match status" value="1"/>
</dbReference>
<dbReference type="InterPro" id="IPR017853">
    <property type="entry name" value="GH"/>
</dbReference>
<feature type="domain" description="Glycoside hydrolase family 5" evidence="9">
    <location>
        <begin position="153"/>
        <end position="461"/>
    </location>
</feature>
<dbReference type="GO" id="GO:0005576">
    <property type="term" value="C:extracellular region"/>
    <property type="evidence" value="ECO:0007669"/>
    <property type="project" value="TreeGrafter"/>
</dbReference>
<feature type="signal peptide" evidence="8">
    <location>
        <begin position="1"/>
        <end position="21"/>
    </location>
</feature>
<dbReference type="InterPro" id="IPR013783">
    <property type="entry name" value="Ig-like_fold"/>
</dbReference>
<dbReference type="Proteomes" id="UP000319267">
    <property type="component" value="Unassembled WGS sequence"/>
</dbReference>
<gene>
    <name evidence="11" type="ORF">SAMN06265220_10929</name>
</gene>
<dbReference type="Gene3D" id="2.60.40.10">
    <property type="entry name" value="Immunoglobulins"/>
    <property type="match status" value="1"/>
</dbReference>
<keyword evidence="6" id="KW-0624">Polysaccharide degradation</keyword>